<comment type="pathway">
    <text evidence="1">Protein modification; protein ubiquitination.</text>
</comment>
<dbReference type="SUPFAM" id="SSF54695">
    <property type="entry name" value="POZ domain"/>
    <property type="match status" value="1"/>
</dbReference>
<dbReference type="Proteomes" id="UP000015106">
    <property type="component" value="Chromosome 4"/>
</dbReference>
<dbReference type="InterPro" id="IPR056423">
    <property type="entry name" value="BACK_BPM_SPOP"/>
</dbReference>
<dbReference type="AlphaFoldDB" id="A0A8R7U1V3"/>
<dbReference type="Gramene" id="TuG1812G0400000012.01.T01">
    <property type="protein sequence ID" value="TuG1812G0400000012.01.T01.cds411865"/>
    <property type="gene ID" value="TuG1812G0400000012.01"/>
</dbReference>
<evidence type="ECO:0000313" key="5">
    <source>
        <dbReference type="EnsemblPlants" id="TuG1812G0400000012.01.T01.cds411865"/>
    </source>
</evidence>
<dbReference type="EnsemblPlants" id="TuG1812G0400000012.01.T01">
    <property type="protein sequence ID" value="TuG1812G0400000012.01.T01.cds411865"/>
    <property type="gene ID" value="TuG1812G0400000012.01"/>
</dbReference>
<dbReference type="GO" id="GO:0016567">
    <property type="term" value="P:protein ubiquitination"/>
    <property type="evidence" value="ECO:0007669"/>
    <property type="project" value="InterPro"/>
</dbReference>
<dbReference type="InterPro" id="IPR000210">
    <property type="entry name" value="BTB/POZ_dom"/>
</dbReference>
<evidence type="ECO:0000313" key="6">
    <source>
        <dbReference type="Proteomes" id="UP000015106"/>
    </source>
</evidence>
<comment type="similarity">
    <text evidence="2">Belongs to the Tdpoz family.</text>
</comment>
<reference evidence="6" key="1">
    <citation type="journal article" date="2013" name="Nature">
        <title>Draft genome of the wheat A-genome progenitor Triticum urartu.</title>
        <authorList>
            <person name="Ling H.Q."/>
            <person name="Zhao S."/>
            <person name="Liu D."/>
            <person name="Wang J."/>
            <person name="Sun H."/>
            <person name="Zhang C."/>
            <person name="Fan H."/>
            <person name="Li D."/>
            <person name="Dong L."/>
            <person name="Tao Y."/>
            <person name="Gao C."/>
            <person name="Wu H."/>
            <person name="Li Y."/>
            <person name="Cui Y."/>
            <person name="Guo X."/>
            <person name="Zheng S."/>
            <person name="Wang B."/>
            <person name="Yu K."/>
            <person name="Liang Q."/>
            <person name="Yang W."/>
            <person name="Lou X."/>
            <person name="Chen J."/>
            <person name="Feng M."/>
            <person name="Jian J."/>
            <person name="Zhang X."/>
            <person name="Luo G."/>
            <person name="Jiang Y."/>
            <person name="Liu J."/>
            <person name="Wang Z."/>
            <person name="Sha Y."/>
            <person name="Zhang B."/>
            <person name="Wu H."/>
            <person name="Tang D."/>
            <person name="Shen Q."/>
            <person name="Xue P."/>
            <person name="Zou S."/>
            <person name="Wang X."/>
            <person name="Liu X."/>
            <person name="Wang F."/>
            <person name="Yang Y."/>
            <person name="An X."/>
            <person name="Dong Z."/>
            <person name="Zhang K."/>
            <person name="Zhang X."/>
            <person name="Luo M.C."/>
            <person name="Dvorak J."/>
            <person name="Tong Y."/>
            <person name="Wang J."/>
            <person name="Yang H."/>
            <person name="Li Z."/>
            <person name="Wang D."/>
            <person name="Zhang A."/>
            <person name="Wang J."/>
        </authorList>
    </citation>
    <scope>NUCLEOTIDE SEQUENCE</scope>
    <source>
        <strain evidence="6">cv. G1812</strain>
    </source>
</reference>
<evidence type="ECO:0000259" key="3">
    <source>
        <dbReference type="Pfam" id="PF00651"/>
    </source>
</evidence>
<dbReference type="InterPro" id="IPR045005">
    <property type="entry name" value="BPM1-6"/>
</dbReference>
<evidence type="ECO:0008006" key="7">
    <source>
        <dbReference type="Google" id="ProtNLM"/>
    </source>
</evidence>
<reference evidence="5" key="2">
    <citation type="submission" date="2018-03" db="EMBL/GenBank/DDBJ databases">
        <title>The Triticum urartu genome reveals the dynamic nature of wheat genome evolution.</title>
        <authorList>
            <person name="Ling H."/>
            <person name="Ma B."/>
            <person name="Shi X."/>
            <person name="Liu H."/>
            <person name="Dong L."/>
            <person name="Sun H."/>
            <person name="Cao Y."/>
            <person name="Gao Q."/>
            <person name="Zheng S."/>
            <person name="Li Y."/>
            <person name="Yu Y."/>
            <person name="Du H."/>
            <person name="Qi M."/>
            <person name="Li Y."/>
            <person name="Yu H."/>
            <person name="Cui Y."/>
            <person name="Wang N."/>
            <person name="Chen C."/>
            <person name="Wu H."/>
            <person name="Zhao Y."/>
            <person name="Zhang J."/>
            <person name="Li Y."/>
            <person name="Zhou W."/>
            <person name="Zhang B."/>
            <person name="Hu W."/>
            <person name="Eijk M."/>
            <person name="Tang J."/>
            <person name="Witsenboer H."/>
            <person name="Zhao S."/>
            <person name="Li Z."/>
            <person name="Zhang A."/>
            <person name="Wang D."/>
            <person name="Liang C."/>
        </authorList>
    </citation>
    <scope>NUCLEOTIDE SEQUENCE [LARGE SCALE GENOMIC DNA]</scope>
    <source>
        <strain evidence="5">cv. G1812</strain>
    </source>
</reference>
<evidence type="ECO:0000256" key="2">
    <source>
        <dbReference type="ARBA" id="ARBA00010846"/>
    </source>
</evidence>
<proteinExistence type="inferred from homology"/>
<dbReference type="Gene3D" id="1.25.40.420">
    <property type="match status" value="1"/>
</dbReference>
<sequence length="138" mass="15517">MLEATTTSSTPIVLHEIAPSTFKAMLWFMYTDAWPEDSDGDESSSVEMFQDLLAAADLYALDRLKLMCARKLWDNVTVHTVVSILVCAETYGCPELKNKCLDFCTVGKIFKEVTSTDGYAWLELRFPSIAAEIGEKFR</sequence>
<dbReference type="PANTHER" id="PTHR26379">
    <property type="entry name" value="BTB/POZ AND MATH DOMAIN-CONTAINING PROTEIN 1"/>
    <property type="match status" value="1"/>
</dbReference>
<keyword evidence="6" id="KW-1185">Reference proteome</keyword>
<reference evidence="5" key="3">
    <citation type="submission" date="2022-06" db="UniProtKB">
        <authorList>
            <consortium name="EnsemblPlants"/>
        </authorList>
    </citation>
    <scope>IDENTIFICATION</scope>
</reference>
<accession>A0A8R7U1V3</accession>
<protein>
    <recommendedName>
        <fullName evidence="7">BTB domain-containing protein</fullName>
    </recommendedName>
</protein>
<dbReference type="Pfam" id="PF00651">
    <property type="entry name" value="BTB"/>
    <property type="match status" value="1"/>
</dbReference>
<dbReference type="InterPro" id="IPR011333">
    <property type="entry name" value="SKP1/BTB/POZ_sf"/>
</dbReference>
<evidence type="ECO:0000256" key="1">
    <source>
        <dbReference type="ARBA" id="ARBA00004906"/>
    </source>
</evidence>
<organism evidence="5 6">
    <name type="scientific">Triticum urartu</name>
    <name type="common">Red wild einkorn</name>
    <name type="synonym">Crithodium urartu</name>
    <dbReference type="NCBI Taxonomy" id="4572"/>
    <lineage>
        <taxon>Eukaryota</taxon>
        <taxon>Viridiplantae</taxon>
        <taxon>Streptophyta</taxon>
        <taxon>Embryophyta</taxon>
        <taxon>Tracheophyta</taxon>
        <taxon>Spermatophyta</taxon>
        <taxon>Magnoliopsida</taxon>
        <taxon>Liliopsida</taxon>
        <taxon>Poales</taxon>
        <taxon>Poaceae</taxon>
        <taxon>BOP clade</taxon>
        <taxon>Pooideae</taxon>
        <taxon>Triticodae</taxon>
        <taxon>Triticeae</taxon>
        <taxon>Triticinae</taxon>
        <taxon>Triticum</taxon>
    </lineage>
</organism>
<name>A0A8R7U1V3_TRIUA</name>
<dbReference type="Pfam" id="PF24570">
    <property type="entry name" value="BACK_BPM_SPOP"/>
    <property type="match status" value="1"/>
</dbReference>
<feature type="domain" description="BTB" evidence="3">
    <location>
        <begin position="7"/>
        <end position="72"/>
    </location>
</feature>
<evidence type="ECO:0000259" key="4">
    <source>
        <dbReference type="Pfam" id="PF24570"/>
    </source>
</evidence>
<dbReference type="Gene3D" id="3.30.710.10">
    <property type="entry name" value="Potassium Channel Kv1.1, Chain A"/>
    <property type="match status" value="1"/>
</dbReference>
<dbReference type="PANTHER" id="PTHR26379:SF469">
    <property type="entry name" value="MAB1"/>
    <property type="match status" value="1"/>
</dbReference>
<feature type="domain" description="BPM/SPOP BACK" evidence="4">
    <location>
        <begin position="80"/>
        <end position="133"/>
    </location>
</feature>